<evidence type="ECO:0000313" key="2">
    <source>
        <dbReference type="Proteomes" id="UP000001312"/>
    </source>
</evidence>
<dbReference type="HOGENOM" id="CLU_3125956_0_0_1"/>
<gene>
    <name evidence="1" type="ORF">SS1G_12163</name>
</gene>
<reference evidence="2" key="1">
    <citation type="journal article" date="2011" name="PLoS Genet.">
        <title>Genomic analysis of the necrotrophic fungal pathogens Sclerotinia sclerotiorum and Botrytis cinerea.</title>
        <authorList>
            <person name="Amselem J."/>
            <person name="Cuomo C.A."/>
            <person name="van Kan J.A."/>
            <person name="Viaud M."/>
            <person name="Benito E.P."/>
            <person name="Couloux A."/>
            <person name="Coutinho P.M."/>
            <person name="de Vries R.P."/>
            <person name="Dyer P.S."/>
            <person name="Fillinger S."/>
            <person name="Fournier E."/>
            <person name="Gout L."/>
            <person name="Hahn M."/>
            <person name="Kohn L."/>
            <person name="Lapalu N."/>
            <person name="Plummer K.M."/>
            <person name="Pradier J.M."/>
            <person name="Quevillon E."/>
            <person name="Sharon A."/>
            <person name="Simon A."/>
            <person name="ten Have A."/>
            <person name="Tudzynski B."/>
            <person name="Tudzynski P."/>
            <person name="Wincker P."/>
            <person name="Andrew M."/>
            <person name="Anthouard V."/>
            <person name="Beever R.E."/>
            <person name="Beffa R."/>
            <person name="Benoit I."/>
            <person name="Bouzid O."/>
            <person name="Brault B."/>
            <person name="Chen Z."/>
            <person name="Choquer M."/>
            <person name="Collemare J."/>
            <person name="Cotton P."/>
            <person name="Danchin E.G."/>
            <person name="Da Silva C."/>
            <person name="Gautier A."/>
            <person name="Giraud C."/>
            <person name="Giraud T."/>
            <person name="Gonzalez C."/>
            <person name="Grossetete S."/>
            <person name="Guldener U."/>
            <person name="Henrissat B."/>
            <person name="Howlett B.J."/>
            <person name="Kodira C."/>
            <person name="Kretschmer M."/>
            <person name="Lappartient A."/>
            <person name="Leroch M."/>
            <person name="Levis C."/>
            <person name="Mauceli E."/>
            <person name="Neuveglise C."/>
            <person name="Oeser B."/>
            <person name="Pearson M."/>
            <person name="Poulain J."/>
            <person name="Poussereau N."/>
            <person name="Quesneville H."/>
            <person name="Rascle C."/>
            <person name="Schumacher J."/>
            <person name="Segurens B."/>
            <person name="Sexton A."/>
            <person name="Silva E."/>
            <person name="Sirven C."/>
            <person name="Soanes D.M."/>
            <person name="Talbot N.J."/>
            <person name="Templeton M."/>
            <person name="Yandava C."/>
            <person name="Yarden O."/>
            <person name="Zeng Q."/>
            <person name="Rollins J.A."/>
            <person name="Lebrun M.H."/>
            <person name="Dickman M."/>
        </authorList>
    </citation>
    <scope>NUCLEOTIDE SEQUENCE [LARGE SCALE GENOMIC DNA]</scope>
    <source>
        <strain evidence="2">ATCC 18683 / 1980 / Ss-1</strain>
    </source>
</reference>
<keyword evidence="2" id="KW-1185">Reference proteome</keyword>
<name>A7F2L5_SCLS1</name>
<accession>A7F2L5</accession>
<dbReference type="InParanoid" id="A7F2L5"/>
<sequence length="50" mass="5457">MGPSNDDAIDRLDTICQEGFIILSSGNLIAVKPQYETMSALVDRLKSKSD</sequence>
<dbReference type="GeneID" id="5483343"/>
<protein>
    <submittedName>
        <fullName evidence="1">Uncharacterized protein</fullName>
    </submittedName>
</protein>
<dbReference type="RefSeq" id="XP_001587133.1">
    <property type="nucleotide sequence ID" value="XM_001587083.1"/>
</dbReference>
<dbReference type="AlphaFoldDB" id="A7F2L5"/>
<evidence type="ECO:0000313" key="1">
    <source>
        <dbReference type="EMBL" id="EDN95957.1"/>
    </source>
</evidence>
<proteinExistence type="predicted"/>
<dbReference type="EMBL" id="CH476639">
    <property type="protein sequence ID" value="EDN95957.1"/>
    <property type="molecule type" value="Genomic_DNA"/>
</dbReference>
<dbReference type="KEGG" id="ssl:SS1G_12163"/>
<organism evidence="1 2">
    <name type="scientific">Sclerotinia sclerotiorum (strain ATCC 18683 / 1980 / Ss-1)</name>
    <name type="common">White mold</name>
    <name type="synonym">Whetzelinia sclerotiorum</name>
    <dbReference type="NCBI Taxonomy" id="665079"/>
    <lineage>
        <taxon>Eukaryota</taxon>
        <taxon>Fungi</taxon>
        <taxon>Dikarya</taxon>
        <taxon>Ascomycota</taxon>
        <taxon>Pezizomycotina</taxon>
        <taxon>Leotiomycetes</taxon>
        <taxon>Helotiales</taxon>
        <taxon>Sclerotiniaceae</taxon>
        <taxon>Sclerotinia</taxon>
    </lineage>
</organism>
<dbReference type="Proteomes" id="UP000001312">
    <property type="component" value="Unassembled WGS sequence"/>
</dbReference>